<evidence type="ECO:0000259" key="2">
    <source>
        <dbReference type="Pfam" id="PF00561"/>
    </source>
</evidence>
<protein>
    <submittedName>
        <fullName evidence="3">Alpha/beta hydrolase</fullName>
    </submittedName>
</protein>
<name>A0A0P9D964_9CHLR</name>
<dbReference type="GO" id="GO:0016787">
    <property type="term" value="F:hydrolase activity"/>
    <property type="evidence" value="ECO:0007669"/>
    <property type="project" value="UniProtKB-KW"/>
</dbReference>
<dbReference type="Proteomes" id="UP000050509">
    <property type="component" value="Unassembled WGS sequence"/>
</dbReference>
<evidence type="ECO:0000313" key="3">
    <source>
        <dbReference type="EMBL" id="KPV49048.1"/>
    </source>
</evidence>
<dbReference type="PANTHER" id="PTHR43798">
    <property type="entry name" value="MONOACYLGLYCEROL LIPASE"/>
    <property type="match status" value="1"/>
</dbReference>
<reference evidence="3 4" key="1">
    <citation type="submission" date="2015-09" db="EMBL/GenBank/DDBJ databases">
        <title>Draft genome sequence of Kouleothrix aurantiaca JCM 19913.</title>
        <authorList>
            <person name="Hemp J."/>
        </authorList>
    </citation>
    <scope>NUCLEOTIDE SEQUENCE [LARGE SCALE GENOMIC DNA]</scope>
    <source>
        <strain evidence="3 4">COM-B</strain>
    </source>
</reference>
<comment type="caution">
    <text evidence="3">The sequence shown here is derived from an EMBL/GenBank/DDBJ whole genome shotgun (WGS) entry which is preliminary data.</text>
</comment>
<evidence type="ECO:0000256" key="1">
    <source>
        <dbReference type="ARBA" id="ARBA00022801"/>
    </source>
</evidence>
<proteinExistence type="predicted"/>
<feature type="non-terminal residue" evidence="3">
    <location>
        <position position="123"/>
    </location>
</feature>
<dbReference type="PRINTS" id="PR00111">
    <property type="entry name" value="ABHYDROLASE"/>
</dbReference>
<dbReference type="InterPro" id="IPR029058">
    <property type="entry name" value="AB_hydrolase_fold"/>
</dbReference>
<accession>A0A0P9D964</accession>
<dbReference type="InterPro" id="IPR050266">
    <property type="entry name" value="AB_hydrolase_sf"/>
</dbReference>
<dbReference type="Gene3D" id="3.40.50.1820">
    <property type="entry name" value="alpha/beta hydrolase"/>
    <property type="match status" value="1"/>
</dbReference>
<evidence type="ECO:0000313" key="4">
    <source>
        <dbReference type="Proteomes" id="UP000050509"/>
    </source>
</evidence>
<dbReference type="EMBL" id="LJCR01002233">
    <property type="protein sequence ID" value="KPV49048.1"/>
    <property type="molecule type" value="Genomic_DNA"/>
</dbReference>
<keyword evidence="1 3" id="KW-0378">Hydrolase</keyword>
<dbReference type="AlphaFoldDB" id="A0A0P9D964"/>
<dbReference type="SUPFAM" id="SSF53474">
    <property type="entry name" value="alpha/beta-Hydrolases"/>
    <property type="match status" value="1"/>
</dbReference>
<feature type="domain" description="AB hydrolase-1" evidence="2">
    <location>
        <begin position="11"/>
        <end position="112"/>
    </location>
</feature>
<dbReference type="PANTHER" id="PTHR43798:SF31">
    <property type="entry name" value="AB HYDROLASE SUPERFAMILY PROTEIN YCLE"/>
    <property type="match status" value="1"/>
</dbReference>
<keyword evidence="4" id="KW-1185">Reference proteome</keyword>
<dbReference type="Pfam" id="PF00561">
    <property type="entry name" value="Abhydrolase_1"/>
    <property type="match status" value="1"/>
</dbReference>
<dbReference type="GO" id="GO:0016020">
    <property type="term" value="C:membrane"/>
    <property type="evidence" value="ECO:0007669"/>
    <property type="project" value="TreeGrafter"/>
</dbReference>
<dbReference type="InterPro" id="IPR000073">
    <property type="entry name" value="AB_hydrolase_1"/>
</dbReference>
<sequence>MRYLAAGERGPAVLLLHGWSSFKEIWWSALQALAPHVRAFAPDMPGHGGTPLLGTVQMHQVAARAARFAQARGLERLVLVGHSMGGNIAVELALAQPALVERLLLADPAARPDVMPAFTRSYL</sequence>
<gene>
    <name evidence="3" type="ORF">SE17_34800</name>
</gene>
<organism evidence="3 4">
    <name type="scientific">Kouleothrix aurantiaca</name>
    <dbReference type="NCBI Taxonomy" id="186479"/>
    <lineage>
        <taxon>Bacteria</taxon>
        <taxon>Bacillati</taxon>
        <taxon>Chloroflexota</taxon>
        <taxon>Chloroflexia</taxon>
        <taxon>Chloroflexales</taxon>
        <taxon>Roseiflexineae</taxon>
        <taxon>Roseiflexaceae</taxon>
        <taxon>Kouleothrix</taxon>
    </lineage>
</organism>